<dbReference type="Gene3D" id="3.40.50.720">
    <property type="entry name" value="NAD(P)-binding Rossmann-like Domain"/>
    <property type="match status" value="1"/>
</dbReference>
<keyword evidence="5" id="KW-0472">Membrane</keyword>
<evidence type="ECO:0000313" key="7">
    <source>
        <dbReference type="EMBL" id="MDF8263228.1"/>
    </source>
</evidence>
<dbReference type="Gene3D" id="1.20.1260.100">
    <property type="entry name" value="TspO/MBR protein"/>
    <property type="match status" value="1"/>
</dbReference>
<organism evidence="7 8">
    <name type="scientific">Luteipulveratus flavus</name>
    <dbReference type="NCBI Taxonomy" id="3031728"/>
    <lineage>
        <taxon>Bacteria</taxon>
        <taxon>Bacillati</taxon>
        <taxon>Actinomycetota</taxon>
        <taxon>Actinomycetes</taxon>
        <taxon>Micrococcales</taxon>
        <taxon>Dermacoccaceae</taxon>
        <taxon>Luteipulveratus</taxon>
    </lineage>
</organism>
<dbReference type="PANTHER" id="PTHR10057:SF0">
    <property type="entry name" value="TRANSLOCATOR PROTEIN"/>
    <property type="match status" value="1"/>
</dbReference>
<dbReference type="InterPro" id="IPR036291">
    <property type="entry name" value="NAD(P)-bd_dom_sf"/>
</dbReference>
<evidence type="ECO:0000256" key="4">
    <source>
        <dbReference type="ARBA" id="ARBA00022989"/>
    </source>
</evidence>
<gene>
    <name evidence="7" type="ORF">P4R38_03070</name>
</gene>
<dbReference type="Pfam" id="PF13460">
    <property type="entry name" value="NAD_binding_10"/>
    <property type="match status" value="1"/>
</dbReference>
<dbReference type="InterPro" id="IPR004307">
    <property type="entry name" value="TspO_MBR"/>
</dbReference>
<evidence type="ECO:0000256" key="1">
    <source>
        <dbReference type="ARBA" id="ARBA00004141"/>
    </source>
</evidence>
<keyword evidence="8" id="KW-1185">Reference proteome</keyword>
<dbReference type="RefSeq" id="WP_277190999.1">
    <property type="nucleotide sequence ID" value="NZ_JAROAV010000009.1"/>
</dbReference>
<evidence type="ECO:0000256" key="5">
    <source>
        <dbReference type="ARBA" id="ARBA00023136"/>
    </source>
</evidence>
<evidence type="ECO:0000313" key="8">
    <source>
        <dbReference type="Proteomes" id="UP001528912"/>
    </source>
</evidence>
<name>A0ABT6C375_9MICO</name>
<evidence type="ECO:0000256" key="3">
    <source>
        <dbReference type="ARBA" id="ARBA00022692"/>
    </source>
</evidence>
<proteinExistence type="inferred from homology"/>
<accession>A0ABT6C375</accession>
<dbReference type="InterPro" id="IPR016040">
    <property type="entry name" value="NAD(P)-bd_dom"/>
</dbReference>
<comment type="caution">
    <text evidence="7">The sequence shown here is derived from an EMBL/GenBank/DDBJ whole genome shotgun (WGS) entry which is preliminary data.</text>
</comment>
<reference evidence="7 8" key="1">
    <citation type="submission" date="2023-03" db="EMBL/GenBank/DDBJ databases">
        <title>YIM 133296 draft genome.</title>
        <authorList>
            <person name="Xiong L."/>
        </authorList>
    </citation>
    <scope>NUCLEOTIDE SEQUENCE [LARGE SCALE GENOMIC DNA]</scope>
    <source>
        <strain evidence="7 8">YIM 133296</strain>
    </source>
</reference>
<dbReference type="Proteomes" id="UP001528912">
    <property type="component" value="Unassembled WGS sequence"/>
</dbReference>
<protein>
    <submittedName>
        <fullName evidence="7">Tryptophan-rich sensory protein</fullName>
    </submittedName>
</protein>
<keyword evidence="3" id="KW-0812">Transmembrane</keyword>
<dbReference type="EMBL" id="JAROAV010000009">
    <property type="protein sequence ID" value="MDF8263228.1"/>
    <property type="molecule type" value="Genomic_DNA"/>
</dbReference>
<evidence type="ECO:0000259" key="6">
    <source>
        <dbReference type="Pfam" id="PF13460"/>
    </source>
</evidence>
<dbReference type="CDD" id="cd15904">
    <property type="entry name" value="TSPO_MBR"/>
    <property type="match status" value="1"/>
</dbReference>
<dbReference type="PANTHER" id="PTHR10057">
    <property type="entry name" value="PERIPHERAL-TYPE BENZODIAZEPINE RECEPTOR"/>
    <property type="match status" value="1"/>
</dbReference>
<dbReference type="SUPFAM" id="SSF51735">
    <property type="entry name" value="NAD(P)-binding Rossmann-fold domains"/>
    <property type="match status" value="1"/>
</dbReference>
<dbReference type="InterPro" id="IPR038330">
    <property type="entry name" value="TspO/MBR-related_sf"/>
</dbReference>
<keyword evidence="4" id="KW-1133">Transmembrane helix</keyword>
<evidence type="ECO:0000256" key="2">
    <source>
        <dbReference type="ARBA" id="ARBA00007524"/>
    </source>
</evidence>
<comment type="similarity">
    <text evidence="2">Belongs to the TspO/BZRP family.</text>
</comment>
<dbReference type="Pfam" id="PF03073">
    <property type="entry name" value="TspO_MBR"/>
    <property type="match status" value="1"/>
</dbReference>
<sequence length="468" mass="50239">MTTTATDRLALVTGATGYIGSQLVPRLLKEGWRVRVLTRHASGLHGHEWADRVDVVEGDASTSADLDAAMSGVDVAFYLIHSMDGAADFRRRDREMAATFADAADRASVGRIVYLSGLHPADEELSPHLASRVEVGEVFLAARTPAAVLQAAVILGDGSASFDMLRYLTHRLPAMVAPRWLNNRIQPIAIQDVLHYLAGAATLPPEVNRTFDIGGPDVLTYRDMMQRFASITGLRRRIVVTVPVLTPQLAGHWVGLVTPVSSGLGKPLVQSLVHEVVCQENDLAALVGPPEPPTGFDDAVRDAMRHAAPDHAWRNLARTGAATAACAVVGSIASDPTSRWYRSLDLPPWQPPPLAFPIVWTALYADIAASSAATLTAFERERRTDEARSYGRAFGLNLILNAGWSALFFRAHRPAVAAVGAGALAASSADLVRRAGRVSKPARTGLALYAGWCAFATALSAEITRRNR</sequence>
<feature type="domain" description="NAD(P)-binding" evidence="6">
    <location>
        <begin position="14"/>
        <end position="128"/>
    </location>
</feature>
<comment type="subcellular location">
    <subcellularLocation>
        <location evidence="1">Membrane</location>
        <topology evidence="1">Multi-pass membrane protein</topology>
    </subcellularLocation>
</comment>